<proteinExistence type="predicted"/>
<evidence type="ECO:0000259" key="3">
    <source>
        <dbReference type="Pfam" id="PF13828"/>
    </source>
</evidence>
<organism evidence="4 5">
    <name type="scientific">Mycolicibacterium hippocampi</name>
    <dbReference type="NCBI Taxonomy" id="659824"/>
    <lineage>
        <taxon>Bacteria</taxon>
        <taxon>Bacillati</taxon>
        <taxon>Actinomycetota</taxon>
        <taxon>Actinomycetes</taxon>
        <taxon>Mycobacteriales</taxon>
        <taxon>Mycobacteriaceae</taxon>
        <taxon>Mycolicibacterium</taxon>
    </lineage>
</organism>
<feature type="domain" description="DUF4190" evidence="3">
    <location>
        <begin position="59"/>
        <end position="119"/>
    </location>
</feature>
<dbReference type="Pfam" id="PF13828">
    <property type="entry name" value="DUF4190"/>
    <property type="match status" value="1"/>
</dbReference>
<dbReference type="EMBL" id="JABFYL010000017">
    <property type="protein sequence ID" value="NVN49583.1"/>
    <property type="molecule type" value="Genomic_DNA"/>
</dbReference>
<keyword evidence="2" id="KW-1133">Transmembrane helix</keyword>
<name>A0A850PM26_9MYCO</name>
<dbReference type="RefSeq" id="WP_178357953.1">
    <property type="nucleotide sequence ID" value="NZ_JABFYL010000017.1"/>
</dbReference>
<comment type="caution">
    <text evidence="4">The sequence shown here is derived from an EMBL/GenBank/DDBJ whole genome shotgun (WGS) entry which is preliminary data.</text>
</comment>
<dbReference type="InterPro" id="IPR025241">
    <property type="entry name" value="DUF4190"/>
</dbReference>
<keyword evidence="2" id="KW-0472">Membrane</keyword>
<feature type="transmembrane region" description="Helical" evidence="2">
    <location>
        <begin position="101"/>
        <end position="128"/>
    </location>
</feature>
<evidence type="ECO:0000256" key="1">
    <source>
        <dbReference type="SAM" id="MobiDB-lite"/>
    </source>
</evidence>
<keyword evidence="5" id="KW-1185">Reference proteome</keyword>
<evidence type="ECO:0000256" key="2">
    <source>
        <dbReference type="SAM" id="Phobius"/>
    </source>
</evidence>
<protein>
    <recommendedName>
        <fullName evidence="3">DUF4190 domain-containing protein</fullName>
    </recommendedName>
</protein>
<reference evidence="4 5" key="1">
    <citation type="submission" date="2020-05" db="EMBL/GenBank/DDBJ databases">
        <title>Draft genome sequence of Mycobacterium hippocampi DL, isolated from European seabass, Dicentrarchus labrax, reared in fish farms.</title>
        <authorList>
            <person name="Stathopoulou P."/>
            <person name="Asimakis E."/>
            <person name="Tzokas K."/>
            <person name="Batargias C."/>
            <person name="Tsiamis G."/>
        </authorList>
    </citation>
    <scope>NUCLEOTIDE SEQUENCE [LARGE SCALE GENOMIC DNA]</scope>
    <source>
        <strain evidence="4 5">DL</strain>
    </source>
</reference>
<feature type="region of interest" description="Disordered" evidence="1">
    <location>
        <begin position="1"/>
        <end position="23"/>
    </location>
</feature>
<keyword evidence="2" id="KW-0812">Transmembrane</keyword>
<accession>A0A850PM26</accession>
<dbReference type="AlphaFoldDB" id="A0A850PM26"/>
<feature type="transmembrane region" description="Helical" evidence="2">
    <location>
        <begin position="60"/>
        <end position="89"/>
    </location>
</feature>
<gene>
    <name evidence="4" type="ORF">HLY00_5703</name>
</gene>
<sequence length="132" mass="13866">MTASGPEGPERFDPPLDYPADVGLPPPVYPTSYHGLPNPGYYQPYPAYPPPKPPGYNGKAIAALITSLAGMVCCGLPSLVGMVLGIIAIRETKRTGQDGHAMAVAAVIVSALVMVGYFLYLLVTALLYSSDL</sequence>
<dbReference type="Proteomes" id="UP000570517">
    <property type="component" value="Unassembled WGS sequence"/>
</dbReference>
<evidence type="ECO:0000313" key="4">
    <source>
        <dbReference type="EMBL" id="NVN49583.1"/>
    </source>
</evidence>
<evidence type="ECO:0000313" key="5">
    <source>
        <dbReference type="Proteomes" id="UP000570517"/>
    </source>
</evidence>